<accession>A0A9D1CM05</accession>
<feature type="transmembrane region" description="Helical" evidence="1">
    <location>
        <begin position="17"/>
        <end position="35"/>
    </location>
</feature>
<evidence type="ECO:0000313" key="3">
    <source>
        <dbReference type="Proteomes" id="UP000886796"/>
    </source>
</evidence>
<keyword evidence="1" id="KW-0812">Transmembrane</keyword>
<evidence type="ECO:0000256" key="1">
    <source>
        <dbReference type="SAM" id="Phobius"/>
    </source>
</evidence>
<dbReference type="Pfam" id="PF07009">
    <property type="entry name" value="NusG_II"/>
    <property type="match status" value="1"/>
</dbReference>
<name>A0A9D1CM05_9FIRM</name>
<sequence length="132" mass="14196">MHGFSEPFPLKPRLGDLLAVLLVAVLGVGVFLAFLPGSSQTPQTLEIYQDGQLLRRVSLTEDQTFVMEGAYKNTVEIRGGRVAIVESDCPGEDCVHSGWCNTPGQSIVCLPNRVELRILGTPQEGEVDGVSG</sequence>
<dbReference type="SUPFAM" id="SSF82004">
    <property type="entry name" value="N-utilization substance G protein NusG, insert domain"/>
    <property type="match status" value="1"/>
</dbReference>
<reference evidence="2" key="1">
    <citation type="submission" date="2020-10" db="EMBL/GenBank/DDBJ databases">
        <authorList>
            <person name="Gilroy R."/>
        </authorList>
    </citation>
    <scope>NUCLEOTIDE SEQUENCE</scope>
    <source>
        <strain evidence="2">13361</strain>
    </source>
</reference>
<dbReference type="Proteomes" id="UP000886796">
    <property type="component" value="Unassembled WGS sequence"/>
</dbReference>
<evidence type="ECO:0000313" key="2">
    <source>
        <dbReference type="EMBL" id="HIQ68271.1"/>
    </source>
</evidence>
<dbReference type="CDD" id="cd09846">
    <property type="entry name" value="DUF1312"/>
    <property type="match status" value="1"/>
</dbReference>
<dbReference type="Gene3D" id="2.60.320.10">
    <property type="entry name" value="N-utilization substance G protein NusG, insert domain"/>
    <property type="match status" value="1"/>
</dbReference>
<proteinExistence type="predicted"/>
<comment type="caution">
    <text evidence="2">The sequence shown here is derived from an EMBL/GenBank/DDBJ whole genome shotgun (WGS) entry which is preliminary data.</text>
</comment>
<reference evidence="2" key="2">
    <citation type="journal article" date="2021" name="PeerJ">
        <title>Extensive microbial diversity within the chicken gut microbiome revealed by metagenomics and culture.</title>
        <authorList>
            <person name="Gilroy R."/>
            <person name="Ravi A."/>
            <person name="Getino M."/>
            <person name="Pursley I."/>
            <person name="Horton D.L."/>
            <person name="Alikhan N.F."/>
            <person name="Baker D."/>
            <person name="Gharbi K."/>
            <person name="Hall N."/>
            <person name="Watson M."/>
            <person name="Adriaenssens E.M."/>
            <person name="Foster-Nyarko E."/>
            <person name="Jarju S."/>
            <person name="Secka A."/>
            <person name="Antonio M."/>
            <person name="Oren A."/>
            <person name="Chaudhuri R.R."/>
            <person name="La Ragione R."/>
            <person name="Hildebrand F."/>
            <person name="Pallen M.J."/>
        </authorList>
    </citation>
    <scope>NUCLEOTIDE SEQUENCE</scope>
    <source>
        <strain evidence="2">13361</strain>
    </source>
</reference>
<gene>
    <name evidence="2" type="ORF">IAB74_07170</name>
</gene>
<organism evidence="2 3">
    <name type="scientific">Candidatus Faecousia excrementigallinarum</name>
    <dbReference type="NCBI Taxonomy" id="2840806"/>
    <lineage>
        <taxon>Bacteria</taxon>
        <taxon>Bacillati</taxon>
        <taxon>Bacillota</taxon>
        <taxon>Clostridia</taxon>
        <taxon>Eubacteriales</taxon>
        <taxon>Oscillospiraceae</taxon>
        <taxon>Faecousia</taxon>
    </lineage>
</organism>
<protein>
    <submittedName>
        <fullName evidence="2">NusG domain II-containing protein</fullName>
    </submittedName>
</protein>
<keyword evidence="1" id="KW-0472">Membrane</keyword>
<dbReference type="EMBL" id="DVFK01000097">
    <property type="protein sequence ID" value="HIQ68271.1"/>
    <property type="molecule type" value="Genomic_DNA"/>
</dbReference>
<dbReference type="AlphaFoldDB" id="A0A9D1CM05"/>
<keyword evidence="1" id="KW-1133">Transmembrane helix</keyword>
<dbReference type="InterPro" id="IPR038690">
    <property type="entry name" value="NusG_2_sf"/>
</dbReference>